<dbReference type="EMBL" id="BNAR01000005">
    <property type="protein sequence ID" value="GHH42686.1"/>
    <property type="molecule type" value="Genomic_DNA"/>
</dbReference>
<evidence type="ECO:0000256" key="2">
    <source>
        <dbReference type="ARBA" id="ARBA00022741"/>
    </source>
</evidence>
<dbReference type="PANTHER" id="PTHR10465">
    <property type="entry name" value="TRANSMEMBRANE GTPASE FZO1"/>
    <property type="match status" value="1"/>
</dbReference>
<evidence type="ECO:0000259" key="7">
    <source>
        <dbReference type="Pfam" id="PF00350"/>
    </source>
</evidence>
<protein>
    <recommendedName>
        <fullName evidence="7">Dynamin N-terminal domain-containing protein</fullName>
    </recommendedName>
</protein>
<dbReference type="InterPro" id="IPR045063">
    <property type="entry name" value="Dynamin_N"/>
</dbReference>
<gene>
    <name evidence="8" type="ORF">GCM10017774_39450</name>
</gene>
<evidence type="ECO:0000256" key="3">
    <source>
        <dbReference type="ARBA" id="ARBA00022801"/>
    </source>
</evidence>
<dbReference type="RefSeq" id="WP_191299439.1">
    <property type="nucleotide sequence ID" value="NZ_BNAR01000005.1"/>
</dbReference>
<dbReference type="Pfam" id="PF00350">
    <property type="entry name" value="Dynamin_N"/>
    <property type="match status" value="1"/>
</dbReference>
<keyword evidence="4" id="KW-0342">GTP-binding</keyword>
<keyword evidence="2" id="KW-0547">Nucleotide-binding</keyword>
<keyword evidence="3" id="KW-0378">Hydrolase</keyword>
<dbReference type="InterPro" id="IPR027417">
    <property type="entry name" value="P-loop_NTPase"/>
</dbReference>
<evidence type="ECO:0000256" key="5">
    <source>
        <dbReference type="ARBA" id="ARBA00023136"/>
    </source>
</evidence>
<accession>A0ABQ3MHS5</accession>
<sequence>MTAVQASDDLRRLAAAVDVDGGVERLRSWRECARALGADGERWRAWLAEIAERLERPEVHVVFGGHFNFGKSTLLNTMIGRTLLPTRRLPDTGAPCVIRSGPEDRVVAVSGGKVVKLPFDTAAIADQVSVHDAAGKARHGSAAAIDRVVVTLADGVVPAGVRWIDSPGINDEPPMTERARETAADADVLVWVLSSVHPLTEPEQLFLADHAARCGDRGLLFVVNVFLDEDPDAEWSGLQRSFYETRVEEFAEEAGITCPPPVFVSARGAAQRPDAFGGHEFRAALEKASTAGKPTVRRARAGRALIALTALRAEVAQRIGEAEARLSEARNAYAEAMAAYSVHAELRRVLKESVSELVKAAGNDIEASVNQIAAGLAAPRTGDASYQRALDSRIRESVDDRVRALAAEIRAAAADTAARFGVHPPHSSLAERLYDLAAPDLQLLEVELGSGSQATARIFGGAVGAVLGAVAGPAGATAGAMAGATLAGRFGRNSTANRLALVATATREAGQREAARVLALDDALFTSALSETGGTPRMPQASDRSRLDALLVFDEQLARPAEDALVEAL</sequence>
<keyword evidence="6" id="KW-0175">Coiled coil</keyword>
<comment type="subcellular location">
    <subcellularLocation>
        <location evidence="1">Membrane</location>
    </subcellularLocation>
</comment>
<feature type="domain" description="Dynamin N-terminal" evidence="7">
    <location>
        <begin position="61"/>
        <end position="224"/>
    </location>
</feature>
<evidence type="ECO:0000256" key="4">
    <source>
        <dbReference type="ARBA" id="ARBA00023134"/>
    </source>
</evidence>
<proteinExistence type="predicted"/>
<keyword evidence="5" id="KW-0472">Membrane</keyword>
<dbReference type="SUPFAM" id="SSF52540">
    <property type="entry name" value="P-loop containing nucleoside triphosphate hydrolases"/>
    <property type="match status" value="1"/>
</dbReference>
<evidence type="ECO:0000313" key="9">
    <source>
        <dbReference type="Proteomes" id="UP000605568"/>
    </source>
</evidence>
<dbReference type="InterPro" id="IPR027094">
    <property type="entry name" value="Mitofusin_fam"/>
</dbReference>
<dbReference type="PANTHER" id="PTHR10465:SF0">
    <property type="entry name" value="SARCALUMENIN"/>
    <property type="match status" value="1"/>
</dbReference>
<feature type="coiled-coil region" evidence="6">
    <location>
        <begin position="312"/>
        <end position="339"/>
    </location>
</feature>
<comment type="caution">
    <text evidence="8">The sequence shown here is derived from an EMBL/GenBank/DDBJ whole genome shotgun (WGS) entry which is preliminary data.</text>
</comment>
<dbReference type="Proteomes" id="UP000605568">
    <property type="component" value="Unassembled WGS sequence"/>
</dbReference>
<keyword evidence="9" id="KW-1185">Reference proteome</keyword>
<reference evidence="9" key="1">
    <citation type="journal article" date="2019" name="Int. J. Syst. Evol. Microbiol.">
        <title>The Global Catalogue of Microorganisms (GCM) 10K type strain sequencing project: providing services to taxonomists for standard genome sequencing and annotation.</title>
        <authorList>
            <consortium name="The Broad Institute Genomics Platform"/>
            <consortium name="The Broad Institute Genome Sequencing Center for Infectious Disease"/>
            <person name="Wu L."/>
            <person name="Ma J."/>
        </authorList>
    </citation>
    <scope>NUCLEOTIDE SEQUENCE [LARGE SCALE GENOMIC DNA]</scope>
    <source>
        <strain evidence="9">CGMCC 4.7367</strain>
    </source>
</reference>
<name>A0ABQ3MHS5_9PSEU</name>
<evidence type="ECO:0000313" key="8">
    <source>
        <dbReference type="EMBL" id="GHH42686.1"/>
    </source>
</evidence>
<organism evidence="8 9">
    <name type="scientific">Lentzea cavernae</name>
    <dbReference type="NCBI Taxonomy" id="2020703"/>
    <lineage>
        <taxon>Bacteria</taxon>
        <taxon>Bacillati</taxon>
        <taxon>Actinomycetota</taxon>
        <taxon>Actinomycetes</taxon>
        <taxon>Pseudonocardiales</taxon>
        <taxon>Pseudonocardiaceae</taxon>
        <taxon>Lentzea</taxon>
    </lineage>
</organism>
<evidence type="ECO:0000256" key="6">
    <source>
        <dbReference type="SAM" id="Coils"/>
    </source>
</evidence>
<dbReference type="Gene3D" id="3.40.50.300">
    <property type="entry name" value="P-loop containing nucleotide triphosphate hydrolases"/>
    <property type="match status" value="1"/>
</dbReference>
<evidence type="ECO:0000256" key="1">
    <source>
        <dbReference type="ARBA" id="ARBA00004370"/>
    </source>
</evidence>